<dbReference type="KEGG" id="nou:Natoc_2333"/>
<dbReference type="GO" id="GO:0097588">
    <property type="term" value="P:archaeal or bacterial-type flagellum-dependent cell motility"/>
    <property type="evidence" value="ECO:0007669"/>
    <property type="project" value="InterPro"/>
</dbReference>
<comment type="similarity">
    <text evidence="2 4">Belongs to the archaeal flagellin family.</text>
</comment>
<dbReference type="PANTHER" id="PTHR35903">
    <property type="entry name" value="FLAGELLIN B1"/>
    <property type="match status" value="1"/>
</dbReference>
<dbReference type="InterPro" id="IPR013373">
    <property type="entry name" value="Flagellin/pilin_N_arc"/>
</dbReference>
<proteinExistence type="inferred from homology"/>
<keyword evidence="6" id="KW-0812">Transmembrane</keyword>
<evidence type="ECO:0000256" key="1">
    <source>
        <dbReference type="ARBA" id="ARBA00004618"/>
    </source>
</evidence>
<dbReference type="AlphaFoldDB" id="L0K170"/>
<name>L0K170_9EURY</name>
<evidence type="ECO:0000256" key="6">
    <source>
        <dbReference type="SAM" id="Phobius"/>
    </source>
</evidence>
<keyword evidence="3 4" id="KW-0974">Archaeal flagellum</keyword>
<evidence type="ECO:0000256" key="5">
    <source>
        <dbReference type="SAM" id="MobiDB-lite"/>
    </source>
</evidence>
<dbReference type="GO" id="GO:0097589">
    <property type="term" value="C:archaeal-type flagellum"/>
    <property type="evidence" value="ECO:0007669"/>
    <property type="project" value="UniProtKB-SubCell"/>
</dbReference>
<dbReference type="HOGENOM" id="CLU_051124_1_0_2"/>
<dbReference type="Proteomes" id="UP000010878">
    <property type="component" value="Chromosome"/>
</dbReference>
<feature type="compositionally biased region" description="Basic and acidic residues" evidence="5">
    <location>
        <begin position="1"/>
        <end position="25"/>
    </location>
</feature>
<evidence type="ECO:0000256" key="2">
    <source>
        <dbReference type="ARBA" id="ARBA00010256"/>
    </source>
</evidence>
<reference evidence="7 8" key="1">
    <citation type="submission" date="2012-11" db="EMBL/GenBank/DDBJ databases">
        <title>FINISHED of Natronococcus occultus SP4, DSM 3396.</title>
        <authorList>
            <consortium name="DOE Joint Genome Institute"/>
            <person name="Eisen J."/>
            <person name="Huntemann M."/>
            <person name="Wei C.-L."/>
            <person name="Han J."/>
            <person name="Detter J.C."/>
            <person name="Han C."/>
            <person name="Tapia R."/>
            <person name="Chen A."/>
            <person name="Kyrpides N."/>
            <person name="Mavromatis K."/>
            <person name="Markowitz V."/>
            <person name="Szeto E."/>
            <person name="Ivanova N."/>
            <person name="Mikhailova N."/>
            <person name="Ovchinnikova G."/>
            <person name="Pagani I."/>
            <person name="Pati A."/>
            <person name="Goodwin L."/>
            <person name="Nordberg H.P."/>
            <person name="Cantor M.N."/>
            <person name="Hua S.X."/>
            <person name="Woyke T."/>
            <person name="Eisen J."/>
            <person name="Klenk H.-P."/>
            <person name="Klenk H.-P."/>
        </authorList>
    </citation>
    <scope>NUCLEOTIDE SEQUENCE [LARGE SCALE GENOMIC DNA]</scope>
    <source>
        <strain evidence="7 8">SP4</strain>
    </source>
</reference>
<dbReference type="Pfam" id="PF01917">
    <property type="entry name" value="Flagellin_arch-type"/>
    <property type="match status" value="1"/>
</dbReference>
<dbReference type="InterPro" id="IPR002774">
    <property type="entry name" value="Flagellin_arc-type"/>
</dbReference>
<evidence type="ECO:0000313" key="7">
    <source>
        <dbReference type="EMBL" id="AGB38109.1"/>
    </source>
</evidence>
<keyword evidence="8" id="KW-1185">Reference proteome</keyword>
<dbReference type="eggNOG" id="arCOG01829">
    <property type="taxonomic scope" value="Archaea"/>
</dbReference>
<evidence type="ECO:0000256" key="4">
    <source>
        <dbReference type="RuleBase" id="RU361282"/>
    </source>
</evidence>
<evidence type="ECO:0000256" key="3">
    <source>
        <dbReference type="ARBA" id="ARBA00022440"/>
    </source>
</evidence>
<dbReference type="EMBL" id="CP003929">
    <property type="protein sequence ID" value="AGB38109.1"/>
    <property type="molecule type" value="Genomic_DNA"/>
</dbReference>
<dbReference type="PANTHER" id="PTHR35903:SF1">
    <property type="entry name" value="FLAGELLIN B1"/>
    <property type="match status" value="1"/>
</dbReference>
<evidence type="ECO:0000313" key="8">
    <source>
        <dbReference type="Proteomes" id="UP000010878"/>
    </source>
</evidence>
<keyword evidence="7" id="KW-0282">Flagellum</keyword>
<comment type="subcellular location">
    <subcellularLocation>
        <location evidence="1 4">Archaeal flagellum</location>
    </subcellularLocation>
</comment>
<dbReference type="GO" id="GO:0005198">
    <property type="term" value="F:structural molecule activity"/>
    <property type="evidence" value="ECO:0007669"/>
    <property type="project" value="InterPro"/>
</dbReference>
<sequence>MAAGRAPEDGSRQRGGSDARSDPARVRVGGRSNVTFGSDVLGIAWHAETLTQPMFEQITDNDERGQVGIGTLIVFIAMVLVAAIAAGVLINTAGSLQSQASDTGTETQQAVANQIEVTHAVGYVGHDGTVADDNTDADEDEIGYADLIIKQSAGSDVIDLESMTVQYTSSSADATLEYEDDFGDESGDSLDDFLTEDSDDTFATIEAGQNSDEGEVNVVEAGNALTDTSDRALLRLNVDAIEDDYALESGDSATVALTDQSGAQFTYGITTPPSFVDKDVVEV</sequence>
<accession>L0K170</accession>
<gene>
    <name evidence="7" type="ORF">Natoc_2333</name>
</gene>
<dbReference type="STRING" id="694430.Natoc_2333"/>
<comment type="function">
    <text evidence="4">Flagellin is the subunit protein which polymerizes to form the filaments of archaeal flagella.</text>
</comment>
<keyword evidence="7" id="KW-0969">Cilium</keyword>
<feature type="region of interest" description="Disordered" evidence="5">
    <location>
        <begin position="1"/>
        <end position="30"/>
    </location>
</feature>
<keyword evidence="7" id="KW-0966">Cell projection</keyword>
<keyword evidence="6" id="KW-0472">Membrane</keyword>
<protein>
    <recommendedName>
        <fullName evidence="4">Flagellin</fullName>
    </recommendedName>
</protein>
<keyword evidence="6" id="KW-1133">Transmembrane helix</keyword>
<dbReference type="NCBIfam" id="TIGR02537">
    <property type="entry name" value="arch_flag_Nterm"/>
    <property type="match status" value="1"/>
</dbReference>
<organism evidence="7 8">
    <name type="scientific">Natronococcus occultus SP4</name>
    <dbReference type="NCBI Taxonomy" id="694430"/>
    <lineage>
        <taxon>Archaea</taxon>
        <taxon>Methanobacteriati</taxon>
        <taxon>Methanobacteriota</taxon>
        <taxon>Stenosarchaea group</taxon>
        <taxon>Halobacteria</taxon>
        <taxon>Halobacteriales</taxon>
        <taxon>Natrialbaceae</taxon>
        <taxon>Natronococcus</taxon>
    </lineage>
</organism>
<feature type="transmembrane region" description="Helical" evidence="6">
    <location>
        <begin position="67"/>
        <end position="90"/>
    </location>
</feature>